<evidence type="ECO:0000256" key="2">
    <source>
        <dbReference type="ARBA" id="ARBA00022630"/>
    </source>
</evidence>
<dbReference type="Pfam" id="PF07992">
    <property type="entry name" value="Pyr_redox_2"/>
    <property type="match status" value="1"/>
</dbReference>
<keyword evidence="8" id="KW-0560">Oxidoreductase</keyword>
<dbReference type="EMBL" id="UFYW01000001">
    <property type="protein sequence ID" value="STD82245.1"/>
    <property type="molecule type" value="Genomic_DNA"/>
</dbReference>
<dbReference type="SUPFAM" id="SSF55424">
    <property type="entry name" value="FAD/NAD-linked reductases, dimerisation (C-terminal) domain"/>
    <property type="match status" value="1"/>
</dbReference>
<dbReference type="RefSeq" id="WP_060814905.1">
    <property type="nucleotide sequence ID" value="NZ_JBHULA010000026.1"/>
</dbReference>
<keyword evidence="3 4" id="KW-0274">FAD</keyword>
<evidence type="ECO:0000313" key="8">
    <source>
        <dbReference type="EMBL" id="STD82245.1"/>
    </source>
</evidence>
<dbReference type="Gene3D" id="3.30.390.30">
    <property type="match status" value="1"/>
</dbReference>
<feature type="binding site" evidence="4">
    <location>
        <position position="257"/>
    </location>
    <ligand>
        <name>NAD(+)</name>
        <dbReference type="ChEBI" id="CHEBI:57540"/>
    </ligand>
</feature>
<evidence type="ECO:0000259" key="6">
    <source>
        <dbReference type="Pfam" id="PF02852"/>
    </source>
</evidence>
<name>A0A376H0A2_ENTGA</name>
<dbReference type="PRINTS" id="PR00411">
    <property type="entry name" value="PNDRDTASEI"/>
</dbReference>
<feature type="disulfide bond" description="Redox-active" evidence="5">
    <location>
        <begin position="41"/>
        <end position="46"/>
    </location>
</feature>
<proteinExistence type="inferred from homology"/>
<dbReference type="InterPro" id="IPR001100">
    <property type="entry name" value="Pyr_nuc-diS_OxRdtase"/>
</dbReference>
<evidence type="ECO:0000259" key="7">
    <source>
        <dbReference type="Pfam" id="PF07992"/>
    </source>
</evidence>
<comment type="cofactor">
    <cofactor evidence="4">
        <name>FAD</name>
        <dbReference type="ChEBI" id="CHEBI:57692"/>
    </cofactor>
    <text evidence="4">Binds 1 FAD per subunit.</text>
</comment>
<dbReference type="PANTHER" id="PTHR43014">
    <property type="entry name" value="MERCURIC REDUCTASE"/>
    <property type="match status" value="1"/>
</dbReference>
<feature type="binding site" evidence="4">
    <location>
        <begin position="171"/>
        <end position="178"/>
    </location>
    <ligand>
        <name>NAD(+)</name>
        <dbReference type="ChEBI" id="CHEBI:57540"/>
    </ligand>
</feature>
<dbReference type="InterPro" id="IPR036188">
    <property type="entry name" value="FAD/NAD-bd_sf"/>
</dbReference>
<dbReference type="InterPro" id="IPR016156">
    <property type="entry name" value="FAD/NAD-linked_Rdtase_dimer_sf"/>
</dbReference>
<evidence type="ECO:0000313" key="9">
    <source>
        <dbReference type="Proteomes" id="UP000254807"/>
    </source>
</evidence>
<accession>A0A376H0A2</accession>
<keyword evidence="4" id="KW-0520">NAD</keyword>
<dbReference type="PANTHER" id="PTHR43014:SF5">
    <property type="entry name" value="GLUTATHIONE REDUCTASE (NADPH)"/>
    <property type="match status" value="1"/>
</dbReference>
<dbReference type="PIRSF" id="PIRSF000350">
    <property type="entry name" value="Mercury_reductase_MerA"/>
    <property type="match status" value="1"/>
</dbReference>
<feature type="domain" description="FAD/NAD(P)-binding" evidence="7">
    <location>
        <begin position="4"/>
        <end position="313"/>
    </location>
</feature>
<dbReference type="Gene3D" id="3.50.50.60">
    <property type="entry name" value="FAD/NAD(P)-binding domain"/>
    <property type="match status" value="2"/>
</dbReference>
<sequence length="442" mass="48329">MQNYDVIVVGGGPAGTAAAYSFSEQGKTVAIVEADLWGGTCPNRGCDPKKILMSAVEAKAKAAHLAGKGITGELGIDWKTLMAFKRSYTDTVPTQTKQGLVDTGITTYEGEAEFIDEQTLRIGSEIVSADQFLIATGQRPALLPIKGQEYLHTSTDFLAMEKMPAKITFLGAGYVAFELATIAQAAGAEVHIIHHNDRPLKAFDQELVNAFVEQLQKQGISFHFNVEIESISQINEGYTLQGTGFELHTDYVVSAAGRIPNVESLHLENAGVDYSKRGIKVNDYLQTTNPRVFACGDVLDKEQPKLTPVSSFEAKYAVASMSQKGSRSAITYPLIPTIVFGGLKLARIGQSEKQLAQNPQIHSETINLADWFTYRRINDPVAMLKLVYNQEGQIIAITCLSSIADELINLCYLILEKQLTHQEIEALIFAYPTPASDLTYII</sequence>
<feature type="domain" description="Pyridine nucleotide-disulphide oxidoreductase dimerisation" evidence="6">
    <location>
        <begin position="335"/>
        <end position="435"/>
    </location>
</feature>
<dbReference type="AlphaFoldDB" id="A0A376H0A2"/>
<feature type="binding site" evidence="4">
    <location>
        <position position="50"/>
    </location>
    <ligand>
        <name>FAD</name>
        <dbReference type="ChEBI" id="CHEBI:57692"/>
    </ligand>
</feature>
<dbReference type="GO" id="GO:0000166">
    <property type="term" value="F:nucleotide binding"/>
    <property type="evidence" value="ECO:0007669"/>
    <property type="project" value="UniProtKB-KW"/>
</dbReference>
<evidence type="ECO:0000256" key="1">
    <source>
        <dbReference type="ARBA" id="ARBA00007532"/>
    </source>
</evidence>
<comment type="similarity">
    <text evidence="1">Belongs to the class-I pyridine nucleotide-disulfide oxidoreductase family.</text>
</comment>
<dbReference type="PRINTS" id="PR00368">
    <property type="entry name" value="FADPNR"/>
</dbReference>
<dbReference type="InterPro" id="IPR023753">
    <property type="entry name" value="FAD/NAD-binding_dom"/>
</dbReference>
<evidence type="ECO:0000256" key="5">
    <source>
        <dbReference type="PIRSR" id="PIRSR000350-4"/>
    </source>
</evidence>
<evidence type="ECO:0000256" key="4">
    <source>
        <dbReference type="PIRSR" id="PIRSR000350-3"/>
    </source>
</evidence>
<evidence type="ECO:0000256" key="3">
    <source>
        <dbReference type="ARBA" id="ARBA00022827"/>
    </source>
</evidence>
<dbReference type="Proteomes" id="UP000254807">
    <property type="component" value="Unassembled WGS sequence"/>
</dbReference>
<keyword evidence="4" id="KW-0547">Nucleotide-binding</keyword>
<feature type="binding site" evidence="4">
    <location>
        <position position="297"/>
    </location>
    <ligand>
        <name>FAD</name>
        <dbReference type="ChEBI" id="CHEBI:57692"/>
    </ligand>
</feature>
<dbReference type="SUPFAM" id="SSF51905">
    <property type="entry name" value="FAD/NAD(P)-binding domain"/>
    <property type="match status" value="1"/>
</dbReference>
<protein>
    <submittedName>
        <fullName evidence="8">Glutathione reductase</fullName>
        <ecNumber evidence="8">1.8.1.7</ecNumber>
    </submittedName>
</protein>
<gene>
    <name evidence="8" type="primary">gor_1</name>
    <name evidence="8" type="ORF">NCTC12360_00666</name>
</gene>
<keyword evidence="2" id="KW-0285">Flavoprotein</keyword>
<dbReference type="Pfam" id="PF02852">
    <property type="entry name" value="Pyr_redox_dim"/>
    <property type="match status" value="1"/>
</dbReference>
<dbReference type="InterPro" id="IPR004099">
    <property type="entry name" value="Pyr_nucl-diS_OxRdtase_dimer"/>
</dbReference>
<keyword evidence="9" id="KW-1185">Reference proteome</keyword>
<organism evidence="8 9">
    <name type="scientific">Enterococcus gallinarum</name>
    <dbReference type="NCBI Taxonomy" id="1353"/>
    <lineage>
        <taxon>Bacteria</taxon>
        <taxon>Bacillati</taxon>
        <taxon>Bacillota</taxon>
        <taxon>Bacilli</taxon>
        <taxon>Lactobacillales</taxon>
        <taxon>Enterococcaceae</taxon>
        <taxon>Enterococcus</taxon>
    </lineage>
</organism>
<dbReference type="GO" id="GO:0004362">
    <property type="term" value="F:glutathione-disulfide reductase (NADPH) activity"/>
    <property type="evidence" value="ECO:0007669"/>
    <property type="project" value="UniProtKB-EC"/>
</dbReference>
<reference evidence="8 9" key="1">
    <citation type="submission" date="2018-06" db="EMBL/GenBank/DDBJ databases">
        <authorList>
            <consortium name="Pathogen Informatics"/>
            <person name="Doyle S."/>
        </authorList>
    </citation>
    <scope>NUCLEOTIDE SEQUENCE [LARGE SCALE GENOMIC DNA]</scope>
    <source>
        <strain evidence="8 9">NCTC12360</strain>
    </source>
</reference>
<dbReference type="OrthoDB" id="9800167at2"/>
<dbReference type="EC" id="1.8.1.7" evidence="8"/>